<feature type="transmembrane region" description="Helical" evidence="1">
    <location>
        <begin position="151"/>
        <end position="172"/>
    </location>
</feature>
<evidence type="ECO:0000313" key="3">
    <source>
        <dbReference type="Proteomes" id="UP001205185"/>
    </source>
</evidence>
<keyword evidence="1" id="KW-0472">Membrane</keyword>
<dbReference type="Pfam" id="PF13160">
    <property type="entry name" value="DUF3995"/>
    <property type="match status" value="1"/>
</dbReference>
<sequence>MSGDAVFDGVSSGDLSGGAPVDRGRWAGYATAACAFLFALTSFYWGFGGTFALDTVGREALERVQAGDPVIYFAVWFAGIVKTAGGFVALALVQPWGRRLFRHWMLLLAGWGGAAVLIVYGGVQIGIQLMVRAGVLVPPGGMDWRGFYGHLYIWDPWFIVWGVLMAITAGYYTRNARRRRLSTVN</sequence>
<evidence type="ECO:0000313" key="2">
    <source>
        <dbReference type="EMBL" id="MCP2269390.1"/>
    </source>
</evidence>
<organism evidence="2 3">
    <name type="scientific">Actinokineospora diospyrosa</name>
    <dbReference type="NCBI Taxonomy" id="103728"/>
    <lineage>
        <taxon>Bacteria</taxon>
        <taxon>Bacillati</taxon>
        <taxon>Actinomycetota</taxon>
        <taxon>Actinomycetes</taxon>
        <taxon>Pseudonocardiales</taxon>
        <taxon>Pseudonocardiaceae</taxon>
        <taxon>Actinokineospora</taxon>
    </lineage>
</organism>
<feature type="transmembrane region" description="Helical" evidence="1">
    <location>
        <begin position="70"/>
        <end position="93"/>
    </location>
</feature>
<name>A0ABT1I9S7_9PSEU</name>
<accession>A0ABT1I9S7</accession>
<dbReference type="RefSeq" id="WP_253886388.1">
    <property type="nucleotide sequence ID" value="NZ_BAAAVB010000004.1"/>
</dbReference>
<evidence type="ECO:0000256" key="1">
    <source>
        <dbReference type="SAM" id="Phobius"/>
    </source>
</evidence>
<gene>
    <name evidence="2" type="ORF">LV75_001878</name>
</gene>
<proteinExistence type="predicted"/>
<dbReference type="Proteomes" id="UP001205185">
    <property type="component" value="Unassembled WGS sequence"/>
</dbReference>
<comment type="caution">
    <text evidence="2">The sequence shown here is derived from an EMBL/GenBank/DDBJ whole genome shotgun (WGS) entry which is preliminary data.</text>
</comment>
<dbReference type="EMBL" id="JAMTCO010000004">
    <property type="protein sequence ID" value="MCP2269390.1"/>
    <property type="molecule type" value="Genomic_DNA"/>
</dbReference>
<feature type="transmembrane region" description="Helical" evidence="1">
    <location>
        <begin position="26"/>
        <end position="47"/>
    </location>
</feature>
<keyword evidence="1" id="KW-0812">Transmembrane</keyword>
<feature type="transmembrane region" description="Helical" evidence="1">
    <location>
        <begin position="105"/>
        <end position="131"/>
    </location>
</feature>
<reference evidence="2 3" key="1">
    <citation type="submission" date="2022-06" db="EMBL/GenBank/DDBJ databases">
        <title>Genomic Encyclopedia of Archaeal and Bacterial Type Strains, Phase II (KMG-II): from individual species to whole genera.</title>
        <authorList>
            <person name="Goeker M."/>
        </authorList>
    </citation>
    <scope>NUCLEOTIDE SEQUENCE [LARGE SCALE GENOMIC DNA]</scope>
    <source>
        <strain evidence="2 3">DSM 44255</strain>
    </source>
</reference>
<dbReference type="InterPro" id="IPR025058">
    <property type="entry name" value="DUF3995"/>
</dbReference>
<protein>
    <recommendedName>
        <fullName evidence="4">DUF3995 domain-containing protein</fullName>
    </recommendedName>
</protein>
<keyword evidence="1" id="KW-1133">Transmembrane helix</keyword>
<evidence type="ECO:0008006" key="4">
    <source>
        <dbReference type="Google" id="ProtNLM"/>
    </source>
</evidence>
<keyword evidence="3" id="KW-1185">Reference proteome</keyword>